<sequence>MALLGLSILIASVSFLCYKHPPSTWTLLGLFRHQTSITTTKVKEVAPPPTSSAPMITTSPPDETIPAVEKGVSTSSPAKKDEIRDRNAMPPPPPPIFKTTAPKQSSATTPKIAPLVLSFNLEKDSDDDDDQYASMPPPQFPAINSAQRASNGTRNPPRLNAVKPSSPSLMAPPRGPLPNRGAPSSLAPPPTHSTVPTKPRKKVELTPGHSPLDWARLITSPTANLRGLPPATPYLKVPPSILKTMTGRKGKDAWTVLGGRVYNITPYKDYHPGGEPELMRSAGRDGTKLFAEVHPWVNWEGMLEGCLIGMAIEEPEVKPNSNIVTGDGMEDMD</sequence>
<dbReference type="SMART" id="SM01117">
    <property type="entry name" value="Cyt-b5"/>
    <property type="match status" value="1"/>
</dbReference>
<comment type="similarity">
    <text evidence="4">Belongs to the cytochrome b5 family.</text>
</comment>
<evidence type="ECO:0000256" key="4">
    <source>
        <dbReference type="RuleBase" id="RU362121"/>
    </source>
</evidence>
<dbReference type="GO" id="GO:0046872">
    <property type="term" value="F:metal ion binding"/>
    <property type="evidence" value="ECO:0007669"/>
    <property type="project" value="UniProtKB-UniRule"/>
</dbReference>
<organism evidence="8 9">
    <name type="scientific">Amylocarpus encephaloides</name>
    <dbReference type="NCBI Taxonomy" id="45428"/>
    <lineage>
        <taxon>Eukaryota</taxon>
        <taxon>Fungi</taxon>
        <taxon>Dikarya</taxon>
        <taxon>Ascomycota</taxon>
        <taxon>Pezizomycotina</taxon>
        <taxon>Leotiomycetes</taxon>
        <taxon>Helotiales</taxon>
        <taxon>Helotiales incertae sedis</taxon>
        <taxon>Amylocarpus</taxon>
    </lineage>
</organism>
<protein>
    <recommendedName>
        <fullName evidence="7">Cytochrome b5 heme-binding domain-containing protein</fullName>
    </recommendedName>
</protein>
<keyword evidence="1 4" id="KW-0349">Heme</keyword>
<proteinExistence type="inferred from homology"/>
<evidence type="ECO:0000256" key="6">
    <source>
        <dbReference type="SAM" id="SignalP"/>
    </source>
</evidence>
<dbReference type="PROSITE" id="PS50255">
    <property type="entry name" value="CYTOCHROME_B5_2"/>
    <property type="match status" value="1"/>
</dbReference>
<dbReference type="PANTHER" id="PTHR46237:SF1">
    <property type="entry name" value="CYTOCHROME B5 REDUCTASE 4"/>
    <property type="match status" value="1"/>
</dbReference>
<dbReference type="InterPro" id="IPR001199">
    <property type="entry name" value="Cyt_B5-like_heme/steroid-bd"/>
</dbReference>
<dbReference type="FunFam" id="3.10.120.10:FF:000001">
    <property type="entry name" value="Cytochrome b5 reductase 4"/>
    <property type="match status" value="1"/>
</dbReference>
<dbReference type="InterPro" id="IPR036400">
    <property type="entry name" value="Cyt_B5-like_heme/steroid_sf"/>
</dbReference>
<dbReference type="PANTHER" id="PTHR46237">
    <property type="entry name" value="CYTOCHROME B5 REDUCTASE 4 FAMILY MEMBER"/>
    <property type="match status" value="1"/>
</dbReference>
<evidence type="ECO:0000313" key="8">
    <source>
        <dbReference type="EMBL" id="KAG9237449.1"/>
    </source>
</evidence>
<keyword evidence="2 4" id="KW-0479">Metal-binding</keyword>
<dbReference type="InterPro" id="IPR051872">
    <property type="entry name" value="Cytochrome_b5/Flavoprotein_Rdt"/>
</dbReference>
<feature type="compositionally biased region" description="Polar residues" evidence="5">
    <location>
        <begin position="142"/>
        <end position="154"/>
    </location>
</feature>
<evidence type="ECO:0000256" key="3">
    <source>
        <dbReference type="ARBA" id="ARBA00023004"/>
    </source>
</evidence>
<accession>A0A9P8C868</accession>
<dbReference type="OrthoDB" id="432299at2759"/>
<reference evidence="8" key="1">
    <citation type="journal article" date="2021" name="IMA Fungus">
        <title>Genomic characterization of three marine fungi, including Emericellopsis atlantica sp. nov. with signatures of a generalist lifestyle and marine biomass degradation.</title>
        <authorList>
            <person name="Hagestad O.C."/>
            <person name="Hou L."/>
            <person name="Andersen J.H."/>
            <person name="Hansen E.H."/>
            <person name="Altermark B."/>
            <person name="Li C."/>
            <person name="Kuhnert E."/>
            <person name="Cox R.J."/>
            <person name="Crous P.W."/>
            <person name="Spatafora J.W."/>
            <person name="Lail K."/>
            <person name="Amirebrahimi M."/>
            <person name="Lipzen A."/>
            <person name="Pangilinan J."/>
            <person name="Andreopoulos W."/>
            <person name="Hayes R.D."/>
            <person name="Ng V."/>
            <person name="Grigoriev I.V."/>
            <person name="Jackson S.A."/>
            <person name="Sutton T.D.S."/>
            <person name="Dobson A.D.W."/>
            <person name="Rama T."/>
        </authorList>
    </citation>
    <scope>NUCLEOTIDE SEQUENCE</scope>
    <source>
        <strain evidence="8">TRa018bII</strain>
    </source>
</reference>
<feature type="compositionally biased region" description="Basic and acidic residues" evidence="5">
    <location>
        <begin position="78"/>
        <end position="87"/>
    </location>
</feature>
<evidence type="ECO:0000259" key="7">
    <source>
        <dbReference type="PROSITE" id="PS50255"/>
    </source>
</evidence>
<gene>
    <name evidence="8" type="ORF">BJ875DRAFT_453723</name>
</gene>
<name>A0A9P8C868_9HELO</name>
<dbReference type="PROSITE" id="PS00191">
    <property type="entry name" value="CYTOCHROME_B5_1"/>
    <property type="match status" value="1"/>
</dbReference>
<feature type="compositionally biased region" description="Polar residues" evidence="5">
    <location>
        <begin position="52"/>
        <end position="61"/>
    </location>
</feature>
<dbReference type="Proteomes" id="UP000824998">
    <property type="component" value="Unassembled WGS sequence"/>
</dbReference>
<comment type="caution">
    <text evidence="8">The sequence shown here is derived from an EMBL/GenBank/DDBJ whole genome shotgun (WGS) entry which is preliminary data.</text>
</comment>
<dbReference type="GO" id="GO:0004128">
    <property type="term" value="F:cytochrome-b5 reductase activity, acting on NAD(P)H"/>
    <property type="evidence" value="ECO:0007669"/>
    <property type="project" value="TreeGrafter"/>
</dbReference>
<feature type="region of interest" description="Disordered" evidence="5">
    <location>
        <begin position="41"/>
        <end position="208"/>
    </location>
</feature>
<dbReference type="InterPro" id="IPR018506">
    <property type="entry name" value="Cyt_B5_heme-BS"/>
</dbReference>
<dbReference type="EMBL" id="MU251386">
    <property type="protein sequence ID" value="KAG9237449.1"/>
    <property type="molecule type" value="Genomic_DNA"/>
</dbReference>
<dbReference type="GO" id="GO:0005737">
    <property type="term" value="C:cytoplasm"/>
    <property type="evidence" value="ECO:0007669"/>
    <property type="project" value="TreeGrafter"/>
</dbReference>
<evidence type="ECO:0000256" key="1">
    <source>
        <dbReference type="ARBA" id="ARBA00022617"/>
    </source>
</evidence>
<keyword evidence="6" id="KW-0732">Signal</keyword>
<feature type="signal peptide" evidence="6">
    <location>
        <begin position="1"/>
        <end position="15"/>
    </location>
</feature>
<evidence type="ECO:0000256" key="2">
    <source>
        <dbReference type="ARBA" id="ARBA00022723"/>
    </source>
</evidence>
<evidence type="ECO:0000313" key="9">
    <source>
        <dbReference type="Proteomes" id="UP000824998"/>
    </source>
</evidence>
<dbReference type="Gene3D" id="3.10.120.10">
    <property type="entry name" value="Cytochrome b5-like heme/steroid binding domain"/>
    <property type="match status" value="1"/>
</dbReference>
<feature type="chain" id="PRO_5040339768" description="Cytochrome b5 heme-binding domain-containing protein" evidence="6">
    <location>
        <begin position="16"/>
        <end position="333"/>
    </location>
</feature>
<dbReference type="Pfam" id="PF00173">
    <property type="entry name" value="Cyt-b5"/>
    <property type="match status" value="1"/>
</dbReference>
<keyword evidence="3 4" id="KW-0408">Iron</keyword>
<feature type="domain" description="Cytochrome b5 heme-binding" evidence="7">
    <location>
        <begin position="242"/>
        <end position="312"/>
    </location>
</feature>
<evidence type="ECO:0000256" key="5">
    <source>
        <dbReference type="SAM" id="MobiDB-lite"/>
    </source>
</evidence>
<dbReference type="AlphaFoldDB" id="A0A9P8C868"/>
<dbReference type="SUPFAM" id="SSF55856">
    <property type="entry name" value="Cytochrome b5-like heme/steroid binding domain"/>
    <property type="match status" value="1"/>
</dbReference>
<keyword evidence="9" id="KW-1185">Reference proteome</keyword>
<dbReference type="GO" id="GO:0020037">
    <property type="term" value="F:heme binding"/>
    <property type="evidence" value="ECO:0007669"/>
    <property type="project" value="UniProtKB-UniRule"/>
</dbReference>